<evidence type="ECO:0000256" key="2">
    <source>
        <dbReference type="ARBA" id="ARBA00022475"/>
    </source>
</evidence>
<evidence type="ECO:0000256" key="3">
    <source>
        <dbReference type="ARBA" id="ARBA00022729"/>
    </source>
</evidence>
<dbReference type="PANTHER" id="PTHR16840">
    <property type="entry name" value="GROWTH ARREST-SPECIFIC PROTEIN 1"/>
    <property type="match status" value="1"/>
</dbReference>
<evidence type="ECO:0000256" key="5">
    <source>
        <dbReference type="ARBA" id="ARBA00023180"/>
    </source>
</evidence>
<protein>
    <recommendedName>
        <fullName evidence="8">GDNF/GAS1 domain-containing protein</fullName>
    </recommendedName>
</protein>
<comment type="caution">
    <text evidence="9">The sequence shown here is derived from an EMBL/GenBank/DDBJ whole genome shotgun (WGS) entry which is preliminary data.</text>
</comment>
<evidence type="ECO:0000313" key="10">
    <source>
        <dbReference type="Proteomes" id="UP000719412"/>
    </source>
</evidence>
<keyword evidence="2" id="KW-1003">Cell membrane</keyword>
<dbReference type="Proteomes" id="UP000719412">
    <property type="component" value="Unassembled WGS sequence"/>
</dbReference>
<evidence type="ECO:0000259" key="8">
    <source>
        <dbReference type="Pfam" id="PF02351"/>
    </source>
</evidence>
<accession>A0A8J6LHT4</accession>
<organism evidence="9 10">
    <name type="scientific">Tenebrio molitor</name>
    <name type="common">Yellow mealworm beetle</name>
    <dbReference type="NCBI Taxonomy" id="7067"/>
    <lineage>
        <taxon>Eukaryota</taxon>
        <taxon>Metazoa</taxon>
        <taxon>Ecdysozoa</taxon>
        <taxon>Arthropoda</taxon>
        <taxon>Hexapoda</taxon>
        <taxon>Insecta</taxon>
        <taxon>Pterygota</taxon>
        <taxon>Neoptera</taxon>
        <taxon>Endopterygota</taxon>
        <taxon>Coleoptera</taxon>
        <taxon>Polyphaga</taxon>
        <taxon>Cucujiformia</taxon>
        <taxon>Tenebrionidae</taxon>
        <taxon>Tenebrio</taxon>
    </lineage>
</organism>
<evidence type="ECO:0000313" key="9">
    <source>
        <dbReference type="EMBL" id="KAH0819352.1"/>
    </source>
</evidence>
<dbReference type="PANTHER" id="PTHR16840:SF3">
    <property type="entry name" value="GROWTH ARREST-SPECIFIC PROTEIN 1"/>
    <property type="match status" value="1"/>
</dbReference>
<sequence length="476" mass="51794">MVPVARSFHFRQEIGEYEIISGTGPPPPPLRAPNSAGSVHARGWCIFDAPRVKPPMTLTVCHGPEDNRASFFRVVIRNLFAGMWWVMVSVAALVGAATSLPCEQARMRCAYRVGCGMALQNYVVGCSGVLQGPPPTQCPEICHHSLIALTSTEEGKDLMNCKCSDEYCEDQKLRSEICRPEVMKTIGSPVVSCRVAQWICAADTQCSTALKYYNQYCRAMFHGKKCTLRCNNSISILRRQEKAAKLTTCKCDGFEDYDCRGIQKNMAKLCFHKHNHHHQNATRHATPEPPPPVAPPADVGDAAAAPVLAFGAVVLAVVGLVTYYGDEDEDLKMRSANLSKSGDDPERAGSPICMFNWATLARQLAPGPADPVAQNVMNCGVHCLLRCRRVIALPRGPSCSCFLGDRLVWKHMGEGRGGARAPHTTPATPWTTQLGAPGQRGAPVASRPAREYRNQEIGAALNGPPPLHDQLVEANL</sequence>
<feature type="compositionally biased region" description="Low complexity" evidence="6">
    <location>
        <begin position="419"/>
        <end position="432"/>
    </location>
</feature>
<feature type="region of interest" description="Disordered" evidence="6">
    <location>
        <begin position="417"/>
        <end position="449"/>
    </location>
</feature>
<name>A0A8J6LHT4_TENMO</name>
<keyword evidence="7" id="KW-0812">Transmembrane</keyword>
<keyword evidence="7" id="KW-1133">Transmembrane helix</keyword>
<keyword evidence="5" id="KW-0325">Glycoprotein</keyword>
<feature type="transmembrane region" description="Helical" evidence="7">
    <location>
        <begin position="78"/>
        <end position="100"/>
    </location>
</feature>
<dbReference type="InterPro" id="IPR016017">
    <property type="entry name" value="GDNF/GAS1"/>
</dbReference>
<gene>
    <name evidence="9" type="ORF">GEV33_003444</name>
</gene>
<proteinExistence type="predicted"/>
<comment type="subcellular location">
    <subcellularLocation>
        <location evidence="1">Cell membrane</location>
    </subcellularLocation>
</comment>
<reference evidence="9" key="1">
    <citation type="journal article" date="2020" name="J Insects Food Feed">
        <title>The yellow mealworm (Tenebrio molitor) genome: a resource for the emerging insects as food and feed industry.</title>
        <authorList>
            <person name="Eriksson T."/>
            <person name="Andere A."/>
            <person name="Kelstrup H."/>
            <person name="Emery V."/>
            <person name="Picard C."/>
        </authorList>
    </citation>
    <scope>NUCLEOTIDE SEQUENCE</scope>
    <source>
        <strain evidence="9">Stoneville</strain>
        <tissue evidence="9">Whole head</tissue>
    </source>
</reference>
<dbReference type="Pfam" id="PF02351">
    <property type="entry name" value="GDNF"/>
    <property type="match status" value="1"/>
</dbReference>
<feature type="domain" description="GDNF/GAS1" evidence="8">
    <location>
        <begin position="193"/>
        <end position="267"/>
    </location>
</feature>
<dbReference type="GO" id="GO:0005886">
    <property type="term" value="C:plasma membrane"/>
    <property type="evidence" value="ECO:0007669"/>
    <property type="project" value="UniProtKB-SubCell"/>
</dbReference>
<evidence type="ECO:0000256" key="4">
    <source>
        <dbReference type="ARBA" id="ARBA00023136"/>
    </source>
</evidence>
<keyword evidence="4 7" id="KW-0472">Membrane</keyword>
<keyword evidence="10" id="KW-1185">Reference proteome</keyword>
<dbReference type="GO" id="GO:0051726">
    <property type="term" value="P:regulation of cell cycle"/>
    <property type="evidence" value="ECO:0007669"/>
    <property type="project" value="InterPro"/>
</dbReference>
<dbReference type="EMBL" id="JABDTM020014770">
    <property type="protein sequence ID" value="KAH0819352.1"/>
    <property type="molecule type" value="Genomic_DNA"/>
</dbReference>
<feature type="transmembrane region" description="Helical" evidence="7">
    <location>
        <begin position="303"/>
        <end position="324"/>
    </location>
</feature>
<keyword evidence="3" id="KW-0732">Signal</keyword>
<evidence type="ECO:0000256" key="6">
    <source>
        <dbReference type="SAM" id="MobiDB-lite"/>
    </source>
</evidence>
<dbReference type="InterPro" id="IPR039596">
    <property type="entry name" value="GAS1"/>
</dbReference>
<dbReference type="AlphaFoldDB" id="A0A8J6LHT4"/>
<reference evidence="9" key="2">
    <citation type="submission" date="2021-08" db="EMBL/GenBank/DDBJ databases">
        <authorList>
            <person name="Eriksson T."/>
        </authorList>
    </citation>
    <scope>NUCLEOTIDE SEQUENCE</scope>
    <source>
        <strain evidence="9">Stoneville</strain>
        <tissue evidence="9">Whole head</tissue>
    </source>
</reference>
<evidence type="ECO:0000256" key="1">
    <source>
        <dbReference type="ARBA" id="ARBA00004236"/>
    </source>
</evidence>
<evidence type="ECO:0000256" key="7">
    <source>
        <dbReference type="SAM" id="Phobius"/>
    </source>
</evidence>